<protein>
    <recommendedName>
        <fullName evidence="4">Histidinol dehydrogenase</fullName>
    </recommendedName>
</protein>
<dbReference type="AlphaFoldDB" id="A0A2Z3S716"/>
<reference evidence="2 3" key="1">
    <citation type="submission" date="2017-10" db="EMBL/GenBank/DDBJ databases">
        <title>Genome of an Actinobacterium that displays light-enhanced growth.</title>
        <authorList>
            <person name="Maresca J.A."/>
            <person name="Hempel P."/>
            <person name="Shevchenko O."/>
            <person name="Miller K.J."/>
            <person name="Hahn M.W."/>
        </authorList>
    </citation>
    <scope>NUCLEOTIDE SEQUENCE [LARGE SCALE GENOMIC DNA]</scope>
    <source>
        <strain evidence="2 3">MWH-Mo1</strain>
    </source>
</reference>
<dbReference type="Proteomes" id="UP000246894">
    <property type="component" value="Chromosome"/>
</dbReference>
<gene>
    <name evidence="2" type="ORF">AURMO_01210</name>
</gene>
<keyword evidence="1" id="KW-0472">Membrane</keyword>
<feature type="transmembrane region" description="Helical" evidence="1">
    <location>
        <begin position="103"/>
        <end position="122"/>
    </location>
</feature>
<dbReference type="EMBL" id="CP023994">
    <property type="protein sequence ID" value="AWR21802.1"/>
    <property type="molecule type" value="Genomic_DNA"/>
</dbReference>
<accession>A0A2Z3S716</accession>
<name>A0A2Z3S716_9MICO</name>
<keyword evidence="3" id="KW-1185">Reference proteome</keyword>
<sequence>MPETAPLRPFPQRLLLSAGGFLLGLFVGSVTTVVHQSVITIAEVDVPWGLILGVLVVTGFLVGLRIVVQDRLVVLVAALGLVAMVFMLSQASTGGSVLIPNNLWGTIWAIAPTLIATIVVAWPRLPQRHRGADNGTAVTA</sequence>
<keyword evidence="1" id="KW-1133">Transmembrane helix</keyword>
<organism evidence="2 3">
    <name type="scientific">Aurantimicrobium photophilum</name>
    <dbReference type="NCBI Taxonomy" id="1987356"/>
    <lineage>
        <taxon>Bacteria</taxon>
        <taxon>Bacillati</taxon>
        <taxon>Actinomycetota</taxon>
        <taxon>Actinomycetes</taxon>
        <taxon>Micrococcales</taxon>
        <taxon>Microbacteriaceae</taxon>
        <taxon>Aurantimicrobium</taxon>
    </lineage>
</organism>
<evidence type="ECO:0000313" key="3">
    <source>
        <dbReference type="Proteomes" id="UP000246894"/>
    </source>
</evidence>
<keyword evidence="1" id="KW-0812">Transmembrane</keyword>
<feature type="transmembrane region" description="Helical" evidence="1">
    <location>
        <begin position="46"/>
        <end position="67"/>
    </location>
</feature>
<evidence type="ECO:0000313" key="2">
    <source>
        <dbReference type="EMBL" id="AWR21802.1"/>
    </source>
</evidence>
<evidence type="ECO:0008006" key="4">
    <source>
        <dbReference type="Google" id="ProtNLM"/>
    </source>
</evidence>
<dbReference type="KEGG" id="aum:AURMO_01210"/>
<feature type="transmembrane region" description="Helical" evidence="1">
    <location>
        <begin position="72"/>
        <end position="91"/>
    </location>
</feature>
<dbReference type="RefSeq" id="WP_110233996.1">
    <property type="nucleotide sequence ID" value="NZ_CP023994.1"/>
</dbReference>
<evidence type="ECO:0000256" key="1">
    <source>
        <dbReference type="SAM" id="Phobius"/>
    </source>
</evidence>
<proteinExistence type="predicted"/>
<dbReference type="OrthoDB" id="5123489at2"/>